<dbReference type="Proteomes" id="UP000094023">
    <property type="component" value="Unassembled WGS sequence"/>
</dbReference>
<dbReference type="EMBL" id="LXEN01000005">
    <property type="protein sequence ID" value="OAT39156.1"/>
    <property type="molecule type" value="Genomic_DNA"/>
</dbReference>
<dbReference type="STRING" id="1354337.M983_0106"/>
<keyword evidence="2" id="KW-1185">Reference proteome</keyword>
<evidence type="ECO:0000313" key="1">
    <source>
        <dbReference type="EMBL" id="OAT39156.1"/>
    </source>
</evidence>
<dbReference type="AlphaFoldDB" id="A0A198GSE5"/>
<name>A0A198GSE5_9GAMM</name>
<accession>A0A198GSE5</accession>
<dbReference type="OrthoDB" id="6455637at2"/>
<evidence type="ECO:0000313" key="2">
    <source>
        <dbReference type="Proteomes" id="UP000094023"/>
    </source>
</evidence>
<comment type="caution">
    <text evidence="1">The sequence shown here is derived from an EMBL/GenBank/DDBJ whole genome shotgun (WGS) entry which is preliminary data.</text>
</comment>
<evidence type="ECO:0008006" key="3">
    <source>
        <dbReference type="Google" id="ProtNLM"/>
    </source>
</evidence>
<proteinExistence type="predicted"/>
<sequence length="73" mass="8458">MRNIPEPIFTPVAENIKANREDERKSLINHFADRQRQLADKVLIDKLDYAQVHQLLIGEADKLELEAGELNYV</sequence>
<organism evidence="1 2">
    <name type="scientific">Proteus myxofaciens ATCC 19692</name>
    <dbReference type="NCBI Taxonomy" id="1354337"/>
    <lineage>
        <taxon>Bacteria</taxon>
        <taxon>Pseudomonadati</taxon>
        <taxon>Pseudomonadota</taxon>
        <taxon>Gammaproteobacteria</taxon>
        <taxon>Enterobacterales</taxon>
        <taxon>Morganellaceae</taxon>
        <taxon>Proteus</taxon>
    </lineage>
</organism>
<dbReference type="RefSeq" id="WP_066745395.1">
    <property type="nucleotide sequence ID" value="NZ_LXEN01000005.1"/>
</dbReference>
<gene>
    <name evidence="1" type="ORF">M983_0106</name>
</gene>
<reference evidence="1 2" key="1">
    <citation type="submission" date="2016-04" db="EMBL/GenBank/DDBJ databases">
        <title>ATOL: Assembling a taxonomically balanced genome-scale reconstruction of the evolutionary history of the Enterobacteriaceae.</title>
        <authorList>
            <person name="Plunkett G.III."/>
            <person name="Neeno-Eckwall E.C."/>
            <person name="Glasner J.D."/>
            <person name="Perna N.T."/>
        </authorList>
    </citation>
    <scope>NUCLEOTIDE SEQUENCE [LARGE SCALE GENOMIC DNA]</scope>
    <source>
        <strain evidence="1 2">ATCC 19692</strain>
    </source>
</reference>
<protein>
    <recommendedName>
        <fullName evidence="3">DUF2732 family protein</fullName>
    </recommendedName>
</protein>